<keyword evidence="4" id="KW-1185">Reference proteome</keyword>
<keyword evidence="1" id="KW-0175">Coiled coil</keyword>
<sequence>MKMNSTSCSYNSASRMKDLNISLEGELVESSPNSTSRNGIQDNRLGRDSASWKANSASRPEDFRSSSSSSRQSVPDQISSYFEVSYLPVAVGLLPDMLYAGMICICDSCRVRLLGLKGRSDTPDMSDRINSPIKMALIDNRITDRQDCILGAAKGNLAYQKFMFSVYPKFALDLKSANIDKTLSFIHHFERSDLMSPGDKPFTITYLIGYALTNSHHSIDYKKDEYIELDDVFSEIGHVKDKQFCDINPQENSWVLNIARNKKALGETLRPRISMDSLHIGESSERKDNNLIRNMSLKIDSLRQNIKQITDIINE</sequence>
<dbReference type="PANTHER" id="PTHR47599:SF3">
    <property type="entry name" value="CELL-TO-CELL MOVEMENT PROTEIN"/>
    <property type="match status" value="1"/>
</dbReference>
<comment type="caution">
    <text evidence="3">The sequence shown here is derived from an EMBL/GenBank/DDBJ whole genome shotgun (WGS) entry which is preliminary data.</text>
</comment>
<accession>A0A9R1UEW7</accession>
<dbReference type="Proteomes" id="UP000235145">
    <property type="component" value="Unassembled WGS sequence"/>
</dbReference>
<evidence type="ECO:0000256" key="1">
    <source>
        <dbReference type="ARBA" id="ARBA00023054"/>
    </source>
</evidence>
<evidence type="ECO:0000313" key="3">
    <source>
        <dbReference type="EMBL" id="KAJ0186050.1"/>
    </source>
</evidence>
<feature type="region of interest" description="Disordered" evidence="2">
    <location>
        <begin position="24"/>
        <end position="73"/>
    </location>
</feature>
<protein>
    <submittedName>
        <fullName evidence="3">Uncharacterized protein</fullName>
    </submittedName>
</protein>
<evidence type="ECO:0000256" key="2">
    <source>
        <dbReference type="SAM" id="MobiDB-lite"/>
    </source>
</evidence>
<dbReference type="InterPro" id="IPR028919">
    <property type="entry name" value="Viral_movement"/>
</dbReference>
<evidence type="ECO:0000313" key="4">
    <source>
        <dbReference type="Proteomes" id="UP000235145"/>
    </source>
</evidence>
<organism evidence="3 4">
    <name type="scientific">Lactuca sativa</name>
    <name type="common">Garden lettuce</name>
    <dbReference type="NCBI Taxonomy" id="4236"/>
    <lineage>
        <taxon>Eukaryota</taxon>
        <taxon>Viridiplantae</taxon>
        <taxon>Streptophyta</taxon>
        <taxon>Embryophyta</taxon>
        <taxon>Tracheophyta</taxon>
        <taxon>Spermatophyta</taxon>
        <taxon>Magnoliopsida</taxon>
        <taxon>eudicotyledons</taxon>
        <taxon>Gunneridae</taxon>
        <taxon>Pentapetalae</taxon>
        <taxon>asterids</taxon>
        <taxon>campanulids</taxon>
        <taxon>Asterales</taxon>
        <taxon>Asteraceae</taxon>
        <taxon>Cichorioideae</taxon>
        <taxon>Cichorieae</taxon>
        <taxon>Lactucinae</taxon>
        <taxon>Lactuca</taxon>
    </lineage>
</organism>
<dbReference type="EMBL" id="NBSK02000009">
    <property type="protein sequence ID" value="KAJ0186050.1"/>
    <property type="molecule type" value="Genomic_DNA"/>
</dbReference>
<reference evidence="3 4" key="1">
    <citation type="journal article" date="2017" name="Nat. Commun.">
        <title>Genome assembly with in vitro proximity ligation data and whole-genome triplication in lettuce.</title>
        <authorList>
            <person name="Reyes-Chin-Wo S."/>
            <person name="Wang Z."/>
            <person name="Yang X."/>
            <person name="Kozik A."/>
            <person name="Arikit S."/>
            <person name="Song C."/>
            <person name="Xia L."/>
            <person name="Froenicke L."/>
            <person name="Lavelle D.O."/>
            <person name="Truco M.J."/>
            <person name="Xia R."/>
            <person name="Zhu S."/>
            <person name="Xu C."/>
            <person name="Xu H."/>
            <person name="Xu X."/>
            <person name="Cox K."/>
            <person name="Korf I."/>
            <person name="Meyers B.C."/>
            <person name="Michelmore R.W."/>
        </authorList>
    </citation>
    <scope>NUCLEOTIDE SEQUENCE [LARGE SCALE GENOMIC DNA]</scope>
    <source>
        <strain evidence="4">cv. Salinas</strain>
        <tissue evidence="3">Seedlings</tissue>
    </source>
</reference>
<proteinExistence type="predicted"/>
<dbReference type="Pfam" id="PF01107">
    <property type="entry name" value="MP"/>
    <property type="match status" value="1"/>
</dbReference>
<gene>
    <name evidence="3" type="ORF">LSAT_V11C900456960</name>
</gene>
<feature type="compositionally biased region" description="Polar residues" evidence="2">
    <location>
        <begin position="30"/>
        <end position="41"/>
    </location>
</feature>
<name>A0A9R1UEW7_LACSA</name>
<dbReference type="AlphaFoldDB" id="A0A9R1UEW7"/>
<dbReference type="PANTHER" id="PTHR47599">
    <property type="entry name" value="CELL-TO-CELL MOVEMENT PROTEIN"/>
    <property type="match status" value="1"/>
</dbReference>
<dbReference type="InterPro" id="IPR051596">
    <property type="entry name" value="Caulimoviridae_Movement"/>
</dbReference>